<dbReference type="PANTHER" id="PTHR35908:SF1">
    <property type="entry name" value="CONSERVED PROTEIN"/>
    <property type="match status" value="1"/>
</dbReference>
<sequence length="133" mass="14634">MAFGIQVTFDAHDPTKLAEFWALAAGYVFQPPPPGFATWEDFGRSIDLPEERWNDQSALIDPEGRGPRIYLQRVPEGKTAKNRVHLDIDPGPDKAAHVARLVEAGAVVVGEVDEPTGRCTVLQDPEGNEFCVH</sequence>
<feature type="domain" description="Glyoxalase-like" evidence="1">
    <location>
        <begin position="6"/>
        <end position="132"/>
    </location>
</feature>
<dbReference type="OrthoDB" id="3212826at2"/>
<evidence type="ECO:0000313" key="3">
    <source>
        <dbReference type="Proteomes" id="UP000239494"/>
    </source>
</evidence>
<dbReference type="Pfam" id="PF18029">
    <property type="entry name" value="Glyoxalase_6"/>
    <property type="match status" value="1"/>
</dbReference>
<proteinExistence type="predicted"/>
<evidence type="ECO:0000313" key="2">
    <source>
        <dbReference type="EMBL" id="PRY42285.1"/>
    </source>
</evidence>
<name>A0A2T0T9G0_9PSEU</name>
<comment type="caution">
    <text evidence="2">The sequence shown here is derived from an EMBL/GenBank/DDBJ whole genome shotgun (WGS) entry which is preliminary data.</text>
</comment>
<dbReference type="SUPFAM" id="SSF54593">
    <property type="entry name" value="Glyoxalase/Bleomycin resistance protein/Dihydroxybiphenyl dioxygenase"/>
    <property type="match status" value="1"/>
</dbReference>
<evidence type="ECO:0000259" key="1">
    <source>
        <dbReference type="Pfam" id="PF18029"/>
    </source>
</evidence>
<dbReference type="InterPro" id="IPR029068">
    <property type="entry name" value="Glyas_Bleomycin-R_OHBP_Dase"/>
</dbReference>
<reference evidence="2 3" key="1">
    <citation type="submission" date="2018-03" db="EMBL/GenBank/DDBJ databases">
        <title>Genomic Encyclopedia of Archaeal and Bacterial Type Strains, Phase II (KMG-II): from individual species to whole genera.</title>
        <authorList>
            <person name="Goeker M."/>
        </authorList>
    </citation>
    <scope>NUCLEOTIDE SEQUENCE [LARGE SCALE GENOMIC DNA]</scope>
    <source>
        <strain evidence="2 3">DSM 44720</strain>
    </source>
</reference>
<protein>
    <recommendedName>
        <fullName evidence="1">Glyoxalase-like domain-containing protein</fullName>
    </recommendedName>
</protein>
<dbReference type="InterPro" id="IPR041581">
    <property type="entry name" value="Glyoxalase_6"/>
</dbReference>
<accession>A0A2T0T9G0</accession>
<keyword evidence="3" id="KW-1185">Reference proteome</keyword>
<organism evidence="2 3">
    <name type="scientific">Umezawaea tangerina</name>
    <dbReference type="NCBI Taxonomy" id="84725"/>
    <lineage>
        <taxon>Bacteria</taxon>
        <taxon>Bacillati</taxon>
        <taxon>Actinomycetota</taxon>
        <taxon>Actinomycetes</taxon>
        <taxon>Pseudonocardiales</taxon>
        <taxon>Pseudonocardiaceae</taxon>
        <taxon>Umezawaea</taxon>
    </lineage>
</organism>
<dbReference type="RefSeq" id="WP_106187711.1">
    <property type="nucleotide sequence ID" value="NZ_PVTF01000004.1"/>
</dbReference>
<gene>
    <name evidence="2" type="ORF">CLV43_104115</name>
</gene>
<dbReference type="EMBL" id="PVTF01000004">
    <property type="protein sequence ID" value="PRY42285.1"/>
    <property type="molecule type" value="Genomic_DNA"/>
</dbReference>
<dbReference type="Gene3D" id="3.10.180.10">
    <property type="entry name" value="2,3-Dihydroxybiphenyl 1,2-Dioxygenase, domain 1"/>
    <property type="match status" value="1"/>
</dbReference>
<dbReference type="PANTHER" id="PTHR35908">
    <property type="entry name" value="HYPOTHETICAL FUSION PROTEIN"/>
    <property type="match status" value="1"/>
</dbReference>
<dbReference type="Proteomes" id="UP000239494">
    <property type="component" value="Unassembled WGS sequence"/>
</dbReference>
<dbReference type="AlphaFoldDB" id="A0A2T0T9G0"/>